<evidence type="ECO:0000313" key="5">
    <source>
        <dbReference type="EMBL" id="KAF5726946.1"/>
    </source>
</evidence>
<evidence type="ECO:0000256" key="2">
    <source>
        <dbReference type="ARBA" id="ARBA00022574"/>
    </source>
</evidence>
<proteinExistence type="predicted"/>
<gene>
    <name evidence="5" type="ORF">HS088_TW22G00631</name>
</gene>
<sequence>MTVQVSEGLRVGRCSNILLSISLFHFPCIKTGCADGRCIMWDFETRVVAKQLQDKDCAAAITIVKESDVDEDDEIDIMTMDNDDFSDSDMSHEELCYLPASSCPDIPEHQDKFVGISLKLLDSNHSGSPFSEAGQDDQAMNRATSLLEGFLFCFGKDFRSLGGSSLCLEEGLCFLGNGLAMK</sequence>
<dbReference type="GO" id="GO:0048188">
    <property type="term" value="C:Set1C/COMPASS complex"/>
    <property type="evidence" value="ECO:0007669"/>
    <property type="project" value="InterPro"/>
</dbReference>
<keyword evidence="4" id="KW-0539">Nucleus</keyword>
<evidence type="ECO:0000256" key="3">
    <source>
        <dbReference type="ARBA" id="ARBA00022737"/>
    </source>
</evidence>
<reference evidence="5 6" key="1">
    <citation type="journal article" date="2020" name="Nat. Commun.">
        <title>Genome of Tripterygium wilfordii and identification of cytochrome P450 involved in triptolide biosynthesis.</title>
        <authorList>
            <person name="Tu L."/>
            <person name="Su P."/>
            <person name="Zhang Z."/>
            <person name="Gao L."/>
            <person name="Wang J."/>
            <person name="Hu T."/>
            <person name="Zhou J."/>
            <person name="Zhang Y."/>
            <person name="Zhao Y."/>
            <person name="Liu Y."/>
            <person name="Song Y."/>
            <person name="Tong Y."/>
            <person name="Lu Y."/>
            <person name="Yang J."/>
            <person name="Xu C."/>
            <person name="Jia M."/>
            <person name="Peters R.J."/>
            <person name="Huang L."/>
            <person name="Gao W."/>
        </authorList>
    </citation>
    <scope>NUCLEOTIDE SEQUENCE [LARGE SCALE GENOMIC DNA]</scope>
    <source>
        <strain evidence="6">cv. XIE 37</strain>
        <tissue evidence="5">Leaf</tissue>
    </source>
</reference>
<organism evidence="5 6">
    <name type="scientific">Tripterygium wilfordii</name>
    <name type="common">Thunder God vine</name>
    <dbReference type="NCBI Taxonomy" id="458696"/>
    <lineage>
        <taxon>Eukaryota</taxon>
        <taxon>Viridiplantae</taxon>
        <taxon>Streptophyta</taxon>
        <taxon>Embryophyta</taxon>
        <taxon>Tracheophyta</taxon>
        <taxon>Spermatophyta</taxon>
        <taxon>Magnoliopsida</taxon>
        <taxon>eudicotyledons</taxon>
        <taxon>Gunneridae</taxon>
        <taxon>Pentapetalae</taxon>
        <taxon>rosids</taxon>
        <taxon>fabids</taxon>
        <taxon>Celastrales</taxon>
        <taxon>Celastraceae</taxon>
        <taxon>Tripterygium</taxon>
    </lineage>
</organism>
<evidence type="ECO:0000256" key="1">
    <source>
        <dbReference type="ARBA" id="ARBA00004123"/>
    </source>
</evidence>
<dbReference type="PANTHER" id="PTHR44040:SF1">
    <property type="entry name" value="RETINOBLASTOMA-BINDING PROTEIN 5"/>
    <property type="match status" value="1"/>
</dbReference>
<keyword evidence="6" id="KW-1185">Reference proteome</keyword>
<name>A0A7J7BZK3_TRIWF</name>
<dbReference type="InParanoid" id="A0A7J7BZK3"/>
<dbReference type="Proteomes" id="UP000593562">
    <property type="component" value="Unassembled WGS sequence"/>
</dbReference>
<dbReference type="PANTHER" id="PTHR44040">
    <property type="entry name" value="RETINOBLASTOMA-BINDING PROTEIN 5"/>
    <property type="match status" value="1"/>
</dbReference>
<comment type="subcellular location">
    <subcellularLocation>
        <location evidence="1">Nucleus</location>
    </subcellularLocation>
</comment>
<dbReference type="AlphaFoldDB" id="A0A7J7BZK3"/>
<evidence type="ECO:0000313" key="6">
    <source>
        <dbReference type="Proteomes" id="UP000593562"/>
    </source>
</evidence>
<accession>A0A7J7BZK3</accession>
<comment type="caution">
    <text evidence="5">The sequence shown here is derived from an EMBL/GenBank/DDBJ whole genome shotgun (WGS) entry which is preliminary data.</text>
</comment>
<evidence type="ECO:0000256" key="4">
    <source>
        <dbReference type="ARBA" id="ARBA00023242"/>
    </source>
</evidence>
<protein>
    <submittedName>
        <fullName evidence="5">Retinoblastoma-binding protein 5 isoform X1</fullName>
    </submittedName>
</protein>
<keyword evidence="3" id="KW-0677">Repeat</keyword>
<keyword evidence="2" id="KW-0853">WD repeat</keyword>
<dbReference type="InterPro" id="IPR037850">
    <property type="entry name" value="RBBP5/Swd1"/>
</dbReference>
<dbReference type="EMBL" id="JAAARO010000022">
    <property type="protein sequence ID" value="KAF5726946.1"/>
    <property type="molecule type" value="Genomic_DNA"/>
</dbReference>